<evidence type="ECO:0000256" key="24">
    <source>
        <dbReference type="ARBA" id="ARBA00068111"/>
    </source>
</evidence>
<dbReference type="InterPro" id="IPR000489">
    <property type="entry name" value="Pterin-binding_dom"/>
</dbReference>
<dbReference type="GO" id="GO:0005524">
    <property type="term" value="F:ATP binding"/>
    <property type="evidence" value="ECO:0007669"/>
    <property type="project" value="UniProtKB-KW"/>
</dbReference>
<dbReference type="GeneID" id="37066098"/>
<evidence type="ECO:0000256" key="6">
    <source>
        <dbReference type="ARBA" id="ARBA00005013"/>
    </source>
</evidence>
<dbReference type="InterPro" id="IPR035907">
    <property type="entry name" value="Hppk_sf"/>
</dbReference>
<sequence>MDRVHSPTHRAFIAFGSNVGDRIEMIEAACREMERASIRVKRTSSLFETAPMYVLDQDPFMNGVCEVETSLSPMDLLDTLQAIEIGLGRKKLIDKGPRSIDLDILLYDQQIFSHDRLSIPHQLMLERDFTHPSRTPPVPKPHDNLHLAPSKPAPSHTNPPPNDPDPPSFPALHSTHPNRPTHIMAILNLTPDSFSDGGTHSPADLTTLTHTIETMIASGATIIDIGGESTRPGSTPISETEELSRVIPVIRHIRTNIPSASNIALSIDTYRARVAEEACLAGADIINDVSAGQLDPEMLPTMARTGKSVILMHMRGTPATMTKLTDYPNGVIRDVGAELCARVAAAEAAGIKRWRIILDPGLGFAKNEPHDLAILRDLNTLRTGVQGLEYFPWLMGPSRKRFVGRLTGVQKASERTWGTAATVTASVAGGADIVRVHDVKEMWQVGRVADAIYRGIS</sequence>
<comment type="similarity">
    <text evidence="8">In the N-terminal section; belongs to the DHNA family.</text>
</comment>
<comment type="caution">
    <text evidence="27">The sequence shown here is derived from an EMBL/GenBank/DDBJ whole genome shotgun (WGS) entry which is preliminary data.</text>
</comment>
<evidence type="ECO:0000256" key="22">
    <source>
        <dbReference type="ARBA" id="ARBA00061548"/>
    </source>
</evidence>
<evidence type="ECO:0000256" key="8">
    <source>
        <dbReference type="ARBA" id="ARBA00009640"/>
    </source>
</evidence>
<comment type="pathway">
    <text evidence="6">Cofactor biosynthesis; tetrahydrofolate biosynthesis; 2-amino-4-hydroxy-6-hydroxymethyl-7,8-dihydropteridine diphosphate from 7,8-dihydroneopterin triphosphate: step 3/4.</text>
</comment>
<evidence type="ECO:0000256" key="14">
    <source>
        <dbReference type="ARBA" id="ARBA00022723"/>
    </source>
</evidence>
<dbReference type="RefSeq" id="XP_025396909.1">
    <property type="nucleotide sequence ID" value="XM_025543861.1"/>
</dbReference>
<evidence type="ECO:0000256" key="4">
    <source>
        <dbReference type="ARBA" id="ARBA00001946"/>
    </source>
</evidence>
<dbReference type="UniPathway" id="UPA00077">
    <property type="reaction ID" value="UER00155"/>
</dbReference>
<evidence type="ECO:0000256" key="21">
    <source>
        <dbReference type="ARBA" id="ARBA00058009"/>
    </source>
</evidence>
<dbReference type="InterPro" id="IPR000550">
    <property type="entry name" value="Hppk"/>
</dbReference>
<evidence type="ECO:0000256" key="13">
    <source>
        <dbReference type="ARBA" id="ARBA00022679"/>
    </source>
</evidence>
<dbReference type="GO" id="GO:0003848">
    <property type="term" value="F:2-amino-4-hydroxy-6-hydroxymethyldihydropteridine diphosphokinase activity"/>
    <property type="evidence" value="ECO:0007669"/>
    <property type="project" value="UniProtKB-EC"/>
</dbReference>
<dbReference type="GO" id="GO:0004156">
    <property type="term" value="F:dihydropteroate synthase activity"/>
    <property type="evidence" value="ECO:0007669"/>
    <property type="project" value="UniProtKB-EC"/>
</dbReference>
<dbReference type="AlphaFoldDB" id="A0A317VLC6"/>
<dbReference type="Proteomes" id="UP000247233">
    <property type="component" value="Unassembled WGS sequence"/>
</dbReference>
<protein>
    <recommendedName>
        <fullName evidence="23">Folic acid synthesis protein FOL1</fullName>
        <ecNumber evidence="10">2.5.1.15</ecNumber>
        <ecNumber evidence="12">2.7.6.3</ecNumber>
        <ecNumber evidence="11">4.1.2.25</ecNumber>
    </recommendedName>
    <alternativeName>
        <fullName evidence="24">Folic acid synthesis protein fol1</fullName>
    </alternativeName>
</protein>
<dbReference type="EC" id="4.1.2.25" evidence="11"/>
<dbReference type="Gene3D" id="3.30.70.560">
    <property type="entry name" value="7,8-Dihydro-6-hydroxymethylpterin-pyrophosphokinase HPPK"/>
    <property type="match status" value="1"/>
</dbReference>
<dbReference type="GO" id="GO:0046656">
    <property type="term" value="P:folic acid biosynthetic process"/>
    <property type="evidence" value="ECO:0007669"/>
    <property type="project" value="UniProtKB-KW"/>
</dbReference>
<evidence type="ECO:0000256" key="10">
    <source>
        <dbReference type="ARBA" id="ARBA00012458"/>
    </source>
</evidence>
<evidence type="ECO:0000256" key="3">
    <source>
        <dbReference type="ARBA" id="ARBA00001353"/>
    </source>
</evidence>
<evidence type="ECO:0000313" key="27">
    <source>
        <dbReference type="EMBL" id="PWY73738.1"/>
    </source>
</evidence>
<evidence type="ECO:0000256" key="20">
    <source>
        <dbReference type="ARBA" id="ARBA00023268"/>
    </source>
</evidence>
<comment type="similarity">
    <text evidence="22">In the central section; belongs to the HPPK family.</text>
</comment>
<dbReference type="Gene3D" id="3.20.20.20">
    <property type="entry name" value="Dihydropteroate synthase-like"/>
    <property type="match status" value="1"/>
</dbReference>
<evidence type="ECO:0000256" key="1">
    <source>
        <dbReference type="ARBA" id="ARBA00000012"/>
    </source>
</evidence>
<evidence type="ECO:0000256" key="5">
    <source>
        <dbReference type="ARBA" id="ARBA00004763"/>
    </source>
</evidence>
<comment type="pathway">
    <text evidence="5">Cofactor biosynthesis; tetrahydrofolate biosynthesis; 7,8-dihydrofolate from 2-amino-4-hydroxy-6-hydroxymethyl-7,8-dihydropteridine diphosphate and 4-aminobenzoate: step 1/2.</text>
</comment>
<evidence type="ECO:0000256" key="2">
    <source>
        <dbReference type="ARBA" id="ARBA00000198"/>
    </source>
</evidence>
<dbReference type="GO" id="GO:0004150">
    <property type="term" value="F:dihydroneopterin aldolase activity"/>
    <property type="evidence" value="ECO:0007669"/>
    <property type="project" value="UniProtKB-EC"/>
</dbReference>
<evidence type="ECO:0000256" key="25">
    <source>
        <dbReference type="SAM" id="MobiDB-lite"/>
    </source>
</evidence>
<dbReference type="EC" id="2.7.6.3" evidence="12"/>
<keyword evidence="13" id="KW-0808">Transferase</keyword>
<dbReference type="GO" id="GO:0016301">
    <property type="term" value="F:kinase activity"/>
    <property type="evidence" value="ECO:0007669"/>
    <property type="project" value="UniProtKB-KW"/>
</dbReference>
<dbReference type="VEuPathDB" id="FungiDB:BO70DRAFT_364654"/>
<dbReference type="STRING" id="1448321.A0A317VLC6"/>
<evidence type="ECO:0000256" key="12">
    <source>
        <dbReference type="ARBA" id="ARBA00013253"/>
    </source>
</evidence>
<dbReference type="OrthoDB" id="615426at2759"/>
<comment type="cofactor">
    <cofactor evidence="4">
        <name>Mg(2+)</name>
        <dbReference type="ChEBI" id="CHEBI:18420"/>
    </cofactor>
</comment>
<reference evidence="27 28" key="1">
    <citation type="submission" date="2016-12" db="EMBL/GenBank/DDBJ databases">
        <title>The genomes of Aspergillus section Nigri reveals drivers in fungal speciation.</title>
        <authorList>
            <consortium name="DOE Joint Genome Institute"/>
            <person name="Vesth T.C."/>
            <person name="Nybo J."/>
            <person name="Theobald S."/>
            <person name="Brandl J."/>
            <person name="Frisvad J.C."/>
            <person name="Nielsen K.F."/>
            <person name="Lyhne E.K."/>
            <person name="Kogle M.E."/>
            <person name="Kuo A."/>
            <person name="Riley R."/>
            <person name="Clum A."/>
            <person name="Nolan M."/>
            <person name="Lipzen A."/>
            <person name="Salamov A."/>
            <person name="Henrissat B."/>
            <person name="Wiebenga A."/>
            <person name="De Vries R.P."/>
            <person name="Grigoriev I.V."/>
            <person name="Mortensen U.H."/>
            <person name="Andersen M.R."/>
            <person name="Baker S.E."/>
        </authorList>
    </citation>
    <scope>NUCLEOTIDE SEQUENCE [LARGE SCALE GENOMIC DNA]</scope>
    <source>
        <strain evidence="27 28">CBS 117.55</strain>
    </source>
</reference>
<gene>
    <name evidence="27" type="ORF">BO70DRAFT_364654</name>
</gene>
<evidence type="ECO:0000256" key="7">
    <source>
        <dbReference type="ARBA" id="ARBA00005051"/>
    </source>
</evidence>
<comment type="function">
    <text evidence="21">Catalyzes three sequential steps of tetrahydrofolate biosynthesis.</text>
</comment>
<dbReference type="GO" id="GO:0005740">
    <property type="term" value="C:mitochondrial envelope"/>
    <property type="evidence" value="ECO:0007669"/>
    <property type="project" value="TreeGrafter"/>
</dbReference>
<keyword evidence="17" id="KW-0067">ATP-binding</keyword>
<dbReference type="InterPro" id="IPR011005">
    <property type="entry name" value="Dihydropteroate_synth-like_sf"/>
</dbReference>
<organism evidence="27 28">
    <name type="scientific">Aspergillus heteromorphus CBS 117.55</name>
    <dbReference type="NCBI Taxonomy" id="1448321"/>
    <lineage>
        <taxon>Eukaryota</taxon>
        <taxon>Fungi</taxon>
        <taxon>Dikarya</taxon>
        <taxon>Ascomycota</taxon>
        <taxon>Pezizomycotina</taxon>
        <taxon>Eurotiomycetes</taxon>
        <taxon>Eurotiomycetidae</taxon>
        <taxon>Eurotiales</taxon>
        <taxon>Aspergillaceae</taxon>
        <taxon>Aspergillus</taxon>
        <taxon>Aspergillus subgen. Circumdati</taxon>
    </lineage>
</organism>
<feature type="compositionally biased region" description="Pro residues" evidence="25">
    <location>
        <begin position="157"/>
        <end position="169"/>
    </location>
</feature>
<comment type="catalytic activity">
    <reaction evidence="1">
        <text>(7,8-dihydropterin-6-yl)methyl diphosphate + 4-aminobenzoate = 7,8-dihydropteroate + diphosphate</text>
        <dbReference type="Rhea" id="RHEA:19949"/>
        <dbReference type="ChEBI" id="CHEBI:17836"/>
        <dbReference type="ChEBI" id="CHEBI:17839"/>
        <dbReference type="ChEBI" id="CHEBI:33019"/>
        <dbReference type="ChEBI" id="CHEBI:72950"/>
        <dbReference type="EC" id="2.5.1.15"/>
    </reaction>
</comment>
<keyword evidence="28" id="KW-1185">Reference proteome</keyword>
<evidence type="ECO:0000256" key="18">
    <source>
        <dbReference type="ARBA" id="ARBA00022842"/>
    </source>
</evidence>
<evidence type="ECO:0000256" key="11">
    <source>
        <dbReference type="ARBA" id="ARBA00013043"/>
    </source>
</evidence>
<dbReference type="SUPFAM" id="SSF51717">
    <property type="entry name" value="Dihydropteroate synthetase-like"/>
    <property type="match status" value="1"/>
</dbReference>
<keyword evidence="16" id="KW-0418">Kinase</keyword>
<dbReference type="Pfam" id="PF01288">
    <property type="entry name" value="HPPK"/>
    <property type="match status" value="1"/>
</dbReference>
<evidence type="ECO:0000259" key="26">
    <source>
        <dbReference type="PROSITE" id="PS50972"/>
    </source>
</evidence>
<comment type="catalytic activity">
    <reaction evidence="2">
        <text>6-hydroxymethyl-7,8-dihydropterin + ATP = (7,8-dihydropterin-6-yl)methyl diphosphate + AMP + H(+)</text>
        <dbReference type="Rhea" id="RHEA:11412"/>
        <dbReference type="ChEBI" id="CHEBI:15378"/>
        <dbReference type="ChEBI" id="CHEBI:30616"/>
        <dbReference type="ChEBI" id="CHEBI:44841"/>
        <dbReference type="ChEBI" id="CHEBI:72950"/>
        <dbReference type="ChEBI" id="CHEBI:456215"/>
        <dbReference type="EC" id="2.7.6.3"/>
    </reaction>
</comment>
<keyword evidence="14" id="KW-0479">Metal-binding</keyword>
<dbReference type="FunFam" id="3.20.20.20:FF:000006">
    <property type="entry name" value="Dihydropteroate synthase"/>
    <property type="match status" value="1"/>
</dbReference>
<accession>A0A317VLC6</accession>
<dbReference type="PANTHER" id="PTHR20941:SF1">
    <property type="entry name" value="FOLIC ACID SYNTHESIS PROTEIN FOL1"/>
    <property type="match status" value="1"/>
</dbReference>
<evidence type="ECO:0000256" key="15">
    <source>
        <dbReference type="ARBA" id="ARBA00022741"/>
    </source>
</evidence>
<feature type="domain" description="Pterin-binding" evidence="26">
    <location>
        <begin position="181"/>
        <end position="447"/>
    </location>
</feature>
<dbReference type="NCBIfam" id="TIGR01496">
    <property type="entry name" value="DHPS"/>
    <property type="match status" value="1"/>
</dbReference>
<evidence type="ECO:0000313" key="28">
    <source>
        <dbReference type="Proteomes" id="UP000247233"/>
    </source>
</evidence>
<dbReference type="NCBIfam" id="TIGR01498">
    <property type="entry name" value="folK"/>
    <property type="match status" value="1"/>
</dbReference>
<dbReference type="CDD" id="cd00483">
    <property type="entry name" value="HPPK"/>
    <property type="match status" value="1"/>
</dbReference>
<evidence type="ECO:0000256" key="9">
    <source>
        <dbReference type="ARBA" id="ARBA00009951"/>
    </source>
</evidence>
<comment type="pathway">
    <text evidence="7">Cofactor biosynthesis; tetrahydrofolate biosynthesis; 2-amino-4-hydroxy-6-hydroxymethyl-7,8-dihydropteridine diphosphate from 7,8-dihydroneopterin triphosphate: step 4/4.</text>
</comment>
<dbReference type="PANTHER" id="PTHR20941">
    <property type="entry name" value="FOLATE SYNTHESIS PROTEINS"/>
    <property type="match status" value="1"/>
</dbReference>
<dbReference type="CDD" id="cd00739">
    <property type="entry name" value="DHPS"/>
    <property type="match status" value="1"/>
</dbReference>
<keyword evidence="20" id="KW-0511">Multifunctional enzyme</keyword>
<name>A0A317VLC6_9EURO</name>
<comment type="similarity">
    <text evidence="9">In the C-terminal section; belongs to the DHPS family.</text>
</comment>
<feature type="region of interest" description="Disordered" evidence="25">
    <location>
        <begin position="129"/>
        <end position="177"/>
    </location>
</feature>
<dbReference type="Pfam" id="PF00809">
    <property type="entry name" value="Pterin_bind"/>
    <property type="match status" value="1"/>
</dbReference>
<evidence type="ECO:0000256" key="19">
    <source>
        <dbReference type="ARBA" id="ARBA00022909"/>
    </source>
</evidence>
<dbReference type="EMBL" id="MSFL01000024">
    <property type="protein sequence ID" value="PWY73738.1"/>
    <property type="molecule type" value="Genomic_DNA"/>
</dbReference>
<dbReference type="InterPro" id="IPR045031">
    <property type="entry name" value="DHP_synth-like"/>
</dbReference>
<keyword evidence="19" id="KW-0289">Folate biosynthesis</keyword>
<dbReference type="PROSITE" id="PS00794">
    <property type="entry name" value="HPPK"/>
    <property type="match status" value="1"/>
</dbReference>
<evidence type="ECO:0000256" key="23">
    <source>
        <dbReference type="ARBA" id="ARBA00067568"/>
    </source>
</evidence>
<keyword evidence="15" id="KW-0547">Nucleotide-binding</keyword>
<dbReference type="PROSITE" id="PS00792">
    <property type="entry name" value="DHPS_1"/>
    <property type="match status" value="1"/>
</dbReference>
<proteinExistence type="inferred from homology"/>
<evidence type="ECO:0000256" key="16">
    <source>
        <dbReference type="ARBA" id="ARBA00022777"/>
    </source>
</evidence>
<dbReference type="PROSITE" id="PS50972">
    <property type="entry name" value="PTERIN_BINDING"/>
    <property type="match status" value="1"/>
</dbReference>
<dbReference type="SUPFAM" id="SSF55083">
    <property type="entry name" value="6-hydroxymethyl-7,8-dihydropterin pyrophosphokinase, HPPK"/>
    <property type="match status" value="1"/>
</dbReference>
<dbReference type="InterPro" id="IPR006390">
    <property type="entry name" value="DHP_synth_dom"/>
</dbReference>
<keyword evidence="18" id="KW-0460">Magnesium</keyword>
<dbReference type="GO" id="GO:0046654">
    <property type="term" value="P:tetrahydrofolate biosynthetic process"/>
    <property type="evidence" value="ECO:0007669"/>
    <property type="project" value="UniProtKB-UniPathway"/>
</dbReference>
<dbReference type="PROSITE" id="PS00793">
    <property type="entry name" value="DHPS_2"/>
    <property type="match status" value="1"/>
</dbReference>
<dbReference type="GO" id="GO:0046872">
    <property type="term" value="F:metal ion binding"/>
    <property type="evidence" value="ECO:0007669"/>
    <property type="project" value="UniProtKB-KW"/>
</dbReference>
<dbReference type="EC" id="2.5.1.15" evidence="10"/>
<comment type="catalytic activity">
    <reaction evidence="3">
        <text>7,8-dihydroneopterin = 6-hydroxymethyl-7,8-dihydropterin + glycolaldehyde</text>
        <dbReference type="Rhea" id="RHEA:10540"/>
        <dbReference type="ChEBI" id="CHEBI:17001"/>
        <dbReference type="ChEBI" id="CHEBI:17071"/>
        <dbReference type="ChEBI" id="CHEBI:44841"/>
        <dbReference type="EC" id="4.1.2.25"/>
    </reaction>
</comment>
<evidence type="ECO:0000256" key="17">
    <source>
        <dbReference type="ARBA" id="ARBA00022840"/>
    </source>
</evidence>